<feature type="region of interest" description="Disordered" evidence="3">
    <location>
        <begin position="1"/>
        <end position="49"/>
    </location>
</feature>
<dbReference type="PANTHER" id="PTHR33969:SF2">
    <property type="entry name" value="SEGREGATION AND CONDENSATION PROTEIN A"/>
    <property type="match status" value="1"/>
</dbReference>
<dbReference type="RefSeq" id="WP_193719709.1">
    <property type="nucleotide sequence ID" value="NZ_JACSPN010000009.1"/>
</dbReference>
<reference evidence="4 5" key="1">
    <citation type="submission" date="2020-08" db="EMBL/GenBank/DDBJ databases">
        <title>A Genomic Blueprint of the Chicken Gut Microbiome.</title>
        <authorList>
            <person name="Gilroy R."/>
            <person name="Ravi A."/>
            <person name="Getino M."/>
            <person name="Pursley I."/>
            <person name="Horton D.L."/>
            <person name="Alikhan N.-F."/>
            <person name="Baker D."/>
            <person name="Gharbi K."/>
            <person name="Hall N."/>
            <person name="Watson M."/>
            <person name="Adriaenssens E.M."/>
            <person name="Foster-Nyarko E."/>
            <person name="Jarju S."/>
            <person name="Secka A."/>
            <person name="Antonio M."/>
            <person name="Oren A."/>
            <person name="Chaudhuri R."/>
            <person name="La Ragione R.M."/>
            <person name="Hildebrand F."/>
            <person name="Pallen M.J."/>
        </authorList>
    </citation>
    <scope>NUCLEOTIDE SEQUENCE [LARGE SCALE GENOMIC DNA]</scope>
    <source>
        <strain evidence="4 5">Sa1BUA8</strain>
    </source>
</reference>
<evidence type="ECO:0000256" key="1">
    <source>
        <dbReference type="ARBA" id="ARBA00022829"/>
    </source>
</evidence>
<dbReference type="GO" id="GO:0007059">
    <property type="term" value="P:chromosome segregation"/>
    <property type="evidence" value="ECO:0007669"/>
    <property type="project" value="UniProtKB-KW"/>
</dbReference>
<dbReference type="AlphaFoldDB" id="A0A9D5U8E3"/>
<protein>
    <recommendedName>
        <fullName evidence="2">Segregation and condensation protein A</fullName>
    </recommendedName>
</protein>
<feature type="region of interest" description="Disordered" evidence="3">
    <location>
        <begin position="100"/>
        <end position="132"/>
    </location>
</feature>
<dbReference type="Gene3D" id="6.10.250.2410">
    <property type="match status" value="1"/>
</dbReference>
<organism evidence="4 5">
    <name type="scientific">Oerskovia douganii</name>
    <dbReference type="NCBI Taxonomy" id="2762210"/>
    <lineage>
        <taxon>Bacteria</taxon>
        <taxon>Bacillati</taxon>
        <taxon>Actinomycetota</taxon>
        <taxon>Actinomycetes</taxon>
        <taxon>Micrococcales</taxon>
        <taxon>Cellulomonadaceae</taxon>
        <taxon>Oerskovia</taxon>
    </lineage>
</organism>
<name>A0A9D5U8E3_9CELL</name>
<keyword evidence="1" id="KW-0159">Chromosome partition</keyword>
<evidence type="ECO:0000256" key="2">
    <source>
        <dbReference type="ARBA" id="ARBA00044777"/>
    </source>
</evidence>
<dbReference type="InterPro" id="IPR003768">
    <property type="entry name" value="ScpA"/>
</dbReference>
<dbReference type="Proteomes" id="UP000822993">
    <property type="component" value="Unassembled WGS sequence"/>
</dbReference>
<comment type="caution">
    <text evidence="4">The sequence shown here is derived from an EMBL/GenBank/DDBJ whole genome shotgun (WGS) entry which is preliminary data.</text>
</comment>
<keyword evidence="5" id="KW-1185">Reference proteome</keyword>
<evidence type="ECO:0000313" key="4">
    <source>
        <dbReference type="EMBL" id="MBE7700428.1"/>
    </source>
</evidence>
<evidence type="ECO:0000256" key="3">
    <source>
        <dbReference type="SAM" id="MobiDB-lite"/>
    </source>
</evidence>
<proteinExistence type="predicted"/>
<accession>A0A9D5U8E3</accession>
<dbReference type="Pfam" id="PF02616">
    <property type="entry name" value="SMC_ScpA"/>
    <property type="match status" value="1"/>
</dbReference>
<feature type="compositionally biased region" description="Low complexity" evidence="3">
    <location>
        <begin position="12"/>
        <end position="40"/>
    </location>
</feature>
<dbReference type="PANTHER" id="PTHR33969">
    <property type="entry name" value="SEGREGATION AND CONDENSATION PROTEIN A"/>
    <property type="match status" value="1"/>
</dbReference>
<sequence>MATLPETAPASARADATQDQQPAPPSTASAEAPAPAVPSTDRNGNPAFEVHLENFSGPFDLLLSLIAKHKLDITEIALSQVTDEFIAYIRTAERLAREAEEAARAEPSGTVPDGAARPGRSRRPVPGRGGHPGWDLGTASEFLLVAATLLDLKAARLLPTGDVESAEDLELLEARDLLFARLLQYRAYKQVSAVIADRLATEGRRFPRIVQLEPHLAALLPELVWKLGPDQLAAMAAKALEPKAPPPGVSLTHLHAPAVSVREQASIVVGLLRREGAASFRVLVADAGETIVVVARFLALLELFREGLVAFEQVEALGELTVRWTGADDEGDGALDALAAVGEEFDDGDVLVGDDDVEVAADRAALAAADGGGEMADGTVRTADETHAGTGRA</sequence>
<gene>
    <name evidence="4" type="ORF">H9623_08945</name>
</gene>
<evidence type="ECO:0000313" key="5">
    <source>
        <dbReference type="Proteomes" id="UP000822993"/>
    </source>
</evidence>
<dbReference type="EMBL" id="JACSPN010000009">
    <property type="protein sequence ID" value="MBE7700428.1"/>
    <property type="molecule type" value="Genomic_DNA"/>
</dbReference>